<dbReference type="SMART" id="SM00387">
    <property type="entry name" value="HATPase_c"/>
    <property type="match status" value="1"/>
</dbReference>
<evidence type="ECO:0000256" key="8">
    <source>
        <dbReference type="SAM" id="Phobius"/>
    </source>
</evidence>
<dbReference type="InterPro" id="IPR036097">
    <property type="entry name" value="HisK_dim/P_sf"/>
</dbReference>
<comment type="catalytic activity">
    <reaction evidence="1">
        <text>ATP + protein L-histidine = ADP + protein N-phospho-L-histidine.</text>
        <dbReference type="EC" id="2.7.13.3"/>
    </reaction>
</comment>
<dbReference type="GO" id="GO:0000155">
    <property type="term" value="F:phosphorelay sensor kinase activity"/>
    <property type="evidence" value="ECO:0007669"/>
    <property type="project" value="InterPro"/>
</dbReference>
<dbReference type="CDD" id="cd06225">
    <property type="entry name" value="HAMP"/>
    <property type="match status" value="1"/>
</dbReference>
<dbReference type="Gene3D" id="3.30.565.10">
    <property type="entry name" value="Histidine kinase-like ATPase, C-terminal domain"/>
    <property type="match status" value="1"/>
</dbReference>
<dbReference type="InterPro" id="IPR050736">
    <property type="entry name" value="Sensor_HK_Regulatory"/>
</dbReference>
<dbReference type="CDD" id="cd00075">
    <property type="entry name" value="HATPase"/>
    <property type="match status" value="1"/>
</dbReference>
<dbReference type="SMART" id="SM00388">
    <property type="entry name" value="HisKA"/>
    <property type="match status" value="1"/>
</dbReference>
<proteinExistence type="predicted"/>
<keyword evidence="8" id="KW-0472">Membrane</keyword>
<dbReference type="InterPro" id="IPR036890">
    <property type="entry name" value="HATPase_C_sf"/>
</dbReference>
<dbReference type="InterPro" id="IPR004358">
    <property type="entry name" value="Sig_transdc_His_kin-like_C"/>
</dbReference>
<dbReference type="EMBL" id="VITN01000001">
    <property type="protein sequence ID" value="TWB24448.1"/>
    <property type="molecule type" value="Genomic_DNA"/>
</dbReference>
<dbReference type="EC" id="2.7.13.3" evidence="3"/>
<evidence type="ECO:0000256" key="4">
    <source>
        <dbReference type="ARBA" id="ARBA00022553"/>
    </source>
</evidence>
<dbReference type="Proteomes" id="UP000319859">
    <property type="component" value="Unassembled WGS sequence"/>
</dbReference>
<dbReference type="CDD" id="cd00082">
    <property type="entry name" value="HisKA"/>
    <property type="match status" value="1"/>
</dbReference>
<keyword evidence="6 11" id="KW-0418">Kinase</keyword>
<feature type="domain" description="HAMP" evidence="10">
    <location>
        <begin position="161"/>
        <end position="213"/>
    </location>
</feature>
<evidence type="ECO:0000256" key="2">
    <source>
        <dbReference type="ARBA" id="ARBA00004370"/>
    </source>
</evidence>
<evidence type="ECO:0000256" key="7">
    <source>
        <dbReference type="ARBA" id="ARBA00023012"/>
    </source>
</evidence>
<dbReference type="InterPro" id="IPR005467">
    <property type="entry name" value="His_kinase_dom"/>
</dbReference>
<protein>
    <recommendedName>
        <fullName evidence="3">histidine kinase</fullName>
        <ecNumber evidence="3">2.7.13.3</ecNumber>
    </recommendedName>
</protein>
<gene>
    <name evidence="11" type="ORF">FBZ89_10173</name>
</gene>
<keyword evidence="4" id="KW-0597">Phosphoprotein</keyword>
<evidence type="ECO:0000259" key="10">
    <source>
        <dbReference type="PROSITE" id="PS50885"/>
    </source>
</evidence>
<evidence type="ECO:0000313" key="11">
    <source>
        <dbReference type="EMBL" id="TWB24448.1"/>
    </source>
</evidence>
<evidence type="ECO:0000256" key="5">
    <source>
        <dbReference type="ARBA" id="ARBA00022679"/>
    </source>
</evidence>
<dbReference type="SUPFAM" id="SSF55874">
    <property type="entry name" value="ATPase domain of HSP90 chaperone/DNA topoisomerase II/histidine kinase"/>
    <property type="match status" value="1"/>
</dbReference>
<accession>A0A560FS35</accession>
<evidence type="ECO:0000259" key="9">
    <source>
        <dbReference type="PROSITE" id="PS50109"/>
    </source>
</evidence>
<dbReference type="Pfam" id="PF00512">
    <property type="entry name" value="HisKA"/>
    <property type="match status" value="1"/>
</dbReference>
<dbReference type="InterPro" id="IPR003594">
    <property type="entry name" value="HATPase_dom"/>
</dbReference>
<dbReference type="InterPro" id="IPR003661">
    <property type="entry name" value="HisK_dim/P_dom"/>
</dbReference>
<evidence type="ECO:0000256" key="1">
    <source>
        <dbReference type="ARBA" id="ARBA00000085"/>
    </source>
</evidence>
<dbReference type="RefSeq" id="WP_145748062.1">
    <property type="nucleotide sequence ID" value="NZ_VITN01000001.1"/>
</dbReference>
<dbReference type="Pfam" id="PF02518">
    <property type="entry name" value="HATPase_c"/>
    <property type="match status" value="1"/>
</dbReference>
<name>A0A560FS35_9PROT</name>
<evidence type="ECO:0000256" key="6">
    <source>
        <dbReference type="ARBA" id="ARBA00022777"/>
    </source>
</evidence>
<organism evidence="11 12">
    <name type="scientific">Nitrospirillum amazonense</name>
    <dbReference type="NCBI Taxonomy" id="28077"/>
    <lineage>
        <taxon>Bacteria</taxon>
        <taxon>Pseudomonadati</taxon>
        <taxon>Pseudomonadota</taxon>
        <taxon>Alphaproteobacteria</taxon>
        <taxon>Rhodospirillales</taxon>
        <taxon>Azospirillaceae</taxon>
        <taxon>Nitrospirillum</taxon>
    </lineage>
</organism>
<keyword evidence="8" id="KW-1133">Transmembrane helix</keyword>
<dbReference type="Pfam" id="PF00672">
    <property type="entry name" value="HAMP"/>
    <property type="match status" value="1"/>
</dbReference>
<dbReference type="SMART" id="SM00304">
    <property type="entry name" value="HAMP"/>
    <property type="match status" value="1"/>
</dbReference>
<dbReference type="Gene3D" id="1.10.287.130">
    <property type="match status" value="1"/>
</dbReference>
<keyword evidence="7" id="KW-0902">Two-component regulatory system</keyword>
<dbReference type="PROSITE" id="PS50885">
    <property type="entry name" value="HAMP"/>
    <property type="match status" value="1"/>
</dbReference>
<comment type="caution">
    <text evidence="11">The sequence shown here is derived from an EMBL/GenBank/DDBJ whole genome shotgun (WGS) entry which is preliminary data.</text>
</comment>
<dbReference type="GO" id="GO:0016020">
    <property type="term" value="C:membrane"/>
    <property type="evidence" value="ECO:0007669"/>
    <property type="project" value="UniProtKB-SubCell"/>
</dbReference>
<keyword evidence="8" id="KW-0812">Transmembrane</keyword>
<dbReference type="PROSITE" id="PS50109">
    <property type="entry name" value="HIS_KIN"/>
    <property type="match status" value="1"/>
</dbReference>
<sequence length="436" mass="47298">MRGPGLFRLMFWRALLLVAVCLGILVTLSFHFQARFLYGDWQRDLQEEARWQASHWPEGQDPATVVQAWGAAHRRLRLTWLAADGHVVGDSRPDRPPLDTGLVGAGHQDLEVLVGAAPLPGGGTLVLSRAGQPAIPFHVEFVPVVLVFVGLAALLVWPPVRDLTGAFRRLSTLAARVAGGHFGETLAPPRQRELAGLVQSFNDMSLALRDAETRQRRLLADVSHELRSPLGRLRALEETIARRPEQAAPHLAQMDAEIALMDRLIGDILEAARVEEGPVPLVREAVALADWGRQAFARLSSRIEGAGIGVSVSVDADRAVHIDAERLFQALGNLVDNAVAATQGRPDARITLSLRADDVDWRVTVADNGRGIPAADLPHVFDRFFRVDRHRSWRTGGAGLGLGIARSLVVAQGGRLTLDSTVDVGTTATLVFPTLS</sequence>
<comment type="subcellular location">
    <subcellularLocation>
        <location evidence="2">Membrane</location>
    </subcellularLocation>
</comment>
<reference evidence="11 12" key="1">
    <citation type="submission" date="2019-06" db="EMBL/GenBank/DDBJ databases">
        <title>Genomic Encyclopedia of Type Strains, Phase IV (KMG-V): Genome sequencing to study the core and pangenomes of soil and plant-associated prokaryotes.</title>
        <authorList>
            <person name="Whitman W."/>
        </authorList>
    </citation>
    <scope>NUCLEOTIDE SEQUENCE [LARGE SCALE GENOMIC DNA]</scope>
    <source>
        <strain evidence="11 12">BR 11880</strain>
    </source>
</reference>
<evidence type="ECO:0000256" key="3">
    <source>
        <dbReference type="ARBA" id="ARBA00012438"/>
    </source>
</evidence>
<dbReference type="InterPro" id="IPR003660">
    <property type="entry name" value="HAMP_dom"/>
</dbReference>
<keyword evidence="5" id="KW-0808">Transferase</keyword>
<dbReference type="SUPFAM" id="SSF47384">
    <property type="entry name" value="Homodimeric domain of signal transducing histidine kinase"/>
    <property type="match status" value="1"/>
</dbReference>
<evidence type="ECO:0000313" key="12">
    <source>
        <dbReference type="Proteomes" id="UP000319859"/>
    </source>
</evidence>
<feature type="domain" description="Histidine kinase" evidence="9">
    <location>
        <begin position="221"/>
        <end position="436"/>
    </location>
</feature>
<dbReference type="PRINTS" id="PR00344">
    <property type="entry name" value="BCTRLSENSOR"/>
</dbReference>
<dbReference type="OrthoDB" id="9815202at2"/>
<dbReference type="PANTHER" id="PTHR43711">
    <property type="entry name" value="TWO-COMPONENT HISTIDINE KINASE"/>
    <property type="match status" value="1"/>
</dbReference>
<dbReference type="PANTHER" id="PTHR43711:SF1">
    <property type="entry name" value="HISTIDINE KINASE 1"/>
    <property type="match status" value="1"/>
</dbReference>
<dbReference type="AlphaFoldDB" id="A0A560FS35"/>
<feature type="transmembrane region" description="Helical" evidence="8">
    <location>
        <begin position="141"/>
        <end position="160"/>
    </location>
</feature>